<evidence type="ECO:0000313" key="2">
    <source>
        <dbReference type="EMBL" id="KAF7371728.1"/>
    </source>
</evidence>
<name>A0A8H7DGU7_9AGAR</name>
<dbReference type="Proteomes" id="UP000620124">
    <property type="component" value="Unassembled WGS sequence"/>
</dbReference>
<keyword evidence="1" id="KW-0472">Membrane</keyword>
<keyword evidence="1" id="KW-0812">Transmembrane</keyword>
<accession>A0A8H7DGU7</accession>
<dbReference type="EMBL" id="JACAZI010000001">
    <property type="protein sequence ID" value="KAF7371728.1"/>
    <property type="molecule type" value="Genomic_DNA"/>
</dbReference>
<proteinExistence type="predicted"/>
<sequence length="133" mass="14677">MSLTLGLEPSADGFQFISCWMTFALVAGCIDCGRFGFRRVVRFAAGIHAGSSESESAVCPQPLVSNAWGDMVKALTVYSPPSCDLARILYKSDDEFNTAFPQAPVSIDDFQDEKRLVVLRAMYRRITELEVQA</sequence>
<organism evidence="2 3">
    <name type="scientific">Mycena venus</name>
    <dbReference type="NCBI Taxonomy" id="2733690"/>
    <lineage>
        <taxon>Eukaryota</taxon>
        <taxon>Fungi</taxon>
        <taxon>Dikarya</taxon>
        <taxon>Basidiomycota</taxon>
        <taxon>Agaricomycotina</taxon>
        <taxon>Agaricomycetes</taxon>
        <taxon>Agaricomycetidae</taxon>
        <taxon>Agaricales</taxon>
        <taxon>Marasmiineae</taxon>
        <taxon>Mycenaceae</taxon>
        <taxon>Mycena</taxon>
    </lineage>
</organism>
<comment type="caution">
    <text evidence="2">The sequence shown here is derived from an EMBL/GenBank/DDBJ whole genome shotgun (WGS) entry which is preliminary data.</text>
</comment>
<keyword evidence="1" id="KW-1133">Transmembrane helix</keyword>
<gene>
    <name evidence="2" type="ORF">MVEN_00029300</name>
</gene>
<reference evidence="2" key="1">
    <citation type="submission" date="2020-05" db="EMBL/GenBank/DDBJ databases">
        <title>Mycena genomes resolve the evolution of fungal bioluminescence.</title>
        <authorList>
            <person name="Tsai I.J."/>
        </authorList>
    </citation>
    <scope>NUCLEOTIDE SEQUENCE</scope>
    <source>
        <strain evidence="2">CCC161011</strain>
    </source>
</reference>
<dbReference type="AlphaFoldDB" id="A0A8H7DGU7"/>
<evidence type="ECO:0000256" key="1">
    <source>
        <dbReference type="SAM" id="Phobius"/>
    </source>
</evidence>
<evidence type="ECO:0000313" key="3">
    <source>
        <dbReference type="Proteomes" id="UP000620124"/>
    </source>
</evidence>
<protein>
    <submittedName>
        <fullName evidence="2">Uncharacterized protein</fullName>
    </submittedName>
</protein>
<feature type="transmembrane region" description="Helical" evidence="1">
    <location>
        <begin position="13"/>
        <end position="33"/>
    </location>
</feature>
<keyword evidence="3" id="KW-1185">Reference proteome</keyword>